<feature type="transmembrane region" description="Helical" evidence="7">
    <location>
        <begin position="199"/>
        <end position="224"/>
    </location>
</feature>
<evidence type="ECO:0000256" key="6">
    <source>
        <dbReference type="SAM" id="MobiDB-lite"/>
    </source>
</evidence>
<evidence type="ECO:0000256" key="2">
    <source>
        <dbReference type="ARBA" id="ARBA00022475"/>
    </source>
</evidence>
<feature type="transmembrane region" description="Helical" evidence="7">
    <location>
        <begin position="290"/>
        <end position="309"/>
    </location>
</feature>
<dbReference type="SUPFAM" id="SSF103473">
    <property type="entry name" value="MFS general substrate transporter"/>
    <property type="match status" value="1"/>
</dbReference>
<dbReference type="PROSITE" id="PS50850">
    <property type="entry name" value="MFS"/>
    <property type="match status" value="1"/>
</dbReference>
<comment type="subcellular location">
    <subcellularLocation>
        <location evidence="1">Cell membrane</location>
        <topology evidence="1">Multi-pass membrane protein</topology>
    </subcellularLocation>
</comment>
<feature type="transmembrane region" description="Helical" evidence="7">
    <location>
        <begin position="321"/>
        <end position="343"/>
    </location>
</feature>
<keyword evidence="10" id="KW-1185">Reference proteome</keyword>
<feature type="domain" description="Major facilitator superfamily (MFS) profile" evidence="8">
    <location>
        <begin position="4"/>
        <end position="379"/>
    </location>
</feature>
<evidence type="ECO:0000259" key="8">
    <source>
        <dbReference type="PROSITE" id="PS50850"/>
    </source>
</evidence>
<keyword evidence="5 7" id="KW-0472">Membrane</keyword>
<evidence type="ECO:0000313" key="9">
    <source>
        <dbReference type="EMBL" id="MFM0718857.1"/>
    </source>
</evidence>
<dbReference type="CDD" id="cd17324">
    <property type="entry name" value="MFS_NepI_like"/>
    <property type="match status" value="1"/>
</dbReference>
<sequence length="442" mass="46751">MDRRLLILALGMFAMGTDNFVVAGILPDVAASLHTSVSLAGLMVTFYALTYAVAAPVMAAVAGGWPRKLLLVSALGIFVAGNAISALATDLHWVLLSRVMAGFGAALFSPTALGVAAALATPEKRGRALSTVTVGLTGATALGSPIGTFIGGFGSWRTTLWFVAMLGIVAMIGVWTLLPSVARPATVKLRERLVPVRDVRIALTLLTSLFAFGGFLMVYTYAGVVLARVTHGDERILAGMLLLWGVAATVGNVLSGRLVDRFESRSIINAMLWLAIINFGALPWTSAHALSALTALCIWGICGWGLIVPQQHRLVQITPKAASLLLALNNTATYVGLAGSSVVGGTVLQSLGVRYLGIVAAGLIALAFILAEAAHRCIERPVSGIGQRPVVKPRPSEFLRRPVFSVDRMNRLARTVKQGERDDKTSRPNTSRTGRHQSLGER</sequence>
<feature type="transmembrane region" description="Helical" evidence="7">
    <location>
        <begin position="236"/>
        <end position="254"/>
    </location>
</feature>
<accession>A0ABW9EIJ6</accession>
<evidence type="ECO:0000256" key="7">
    <source>
        <dbReference type="SAM" id="Phobius"/>
    </source>
</evidence>
<feature type="region of interest" description="Disordered" evidence="6">
    <location>
        <begin position="414"/>
        <end position="442"/>
    </location>
</feature>
<dbReference type="InterPro" id="IPR050189">
    <property type="entry name" value="MFS_Efflux_Transporters"/>
</dbReference>
<feature type="transmembrane region" description="Helical" evidence="7">
    <location>
        <begin position="69"/>
        <end position="88"/>
    </location>
</feature>
<reference evidence="9 10" key="1">
    <citation type="journal article" date="2024" name="Chem. Sci.">
        <title>Discovery of megapolipeptins by genome mining of a Burkholderiales bacteria collection.</title>
        <authorList>
            <person name="Paulo B.S."/>
            <person name="Recchia M.J.J."/>
            <person name="Lee S."/>
            <person name="Fergusson C.H."/>
            <person name="Romanowski S.B."/>
            <person name="Hernandez A."/>
            <person name="Krull N."/>
            <person name="Liu D.Y."/>
            <person name="Cavanagh H."/>
            <person name="Bos A."/>
            <person name="Gray C.A."/>
            <person name="Murphy B.T."/>
            <person name="Linington R.G."/>
            <person name="Eustaquio A.S."/>
        </authorList>
    </citation>
    <scope>NUCLEOTIDE SEQUENCE [LARGE SCALE GENOMIC DNA]</scope>
    <source>
        <strain evidence="9 10">RL17-350-BIC-E</strain>
    </source>
</reference>
<keyword evidence="3 7" id="KW-0812">Transmembrane</keyword>
<dbReference type="Proteomes" id="UP001629392">
    <property type="component" value="Unassembled WGS sequence"/>
</dbReference>
<evidence type="ECO:0000256" key="1">
    <source>
        <dbReference type="ARBA" id="ARBA00004651"/>
    </source>
</evidence>
<keyword evidence="2" id="KW-1003">Cell membrane</keyword>
<dbReference type="Gene3D" id="1.20.1250.20">
    <property type="entry name" value="MFS general substrate transporter like domains"/>
    <property type="match status" value="1"/>
</dbReference>
<feature type="transmembrane region" description="Helical" evidence="7">
    <location>
        <begin position="132"/>
        <end position="153"/>
    </location>
</feature>
<feature type="transmembrane region" description="Helical" evidence="7">
    <location>
        <begin position="355"/>
        <end position="374"/>
    </location>
</feature>
<dbReference type="InterPro" id="IPR020846">
    <property type="entry name" value="MFS_dom"/>
</dbReference>
<feature type="transmembrane region" description="Helical" evidence="7">
    <location>
        <begin position="39"/>
        <end position="62"/>
    </location>
</feature>
<evidence type="ECO:0000256" key="3">
    <source>
        <dbReference type="ARBA" id="ARBA00022692"/>
    </source>
</evidence>
<evidence type="ECO:0000313" key="10">
    <source>
        <dbReference type="Proteomes" id="UP001629392"/>
    </source>
</evidence>
<feature type="compositionally biased region" description="Basic and acidic residues" evidence="6">
    <location>
        <begin position="417"/>
        <end position="426"/>
    </location>
</feature>
<protein>
    <submittedName>
        <fullName evidence="9">MFS transporter</fullName>
    </submittedName>
</protein>
<comment type="caution">
    <text evidence="9">The sequence shown here is derived from an EMBL/GenBank/DDBJ whole genome shotgun (WGS) entry which is preliminary data.</text>
</comment>
<keyword evidence="4 7" id="KW-1133">Transmembrane helix</keyword>
<organism evidence="9 10">
    <name type="scientific">Paraburkholderia strydomiana</name>
    <dbReference type="NCBI Taxonomy" id="1245417"/>
    <lineage>
        <taxon>Bacteria</taxon>
        <taxon>Pseudomonadati</taxon>
        <taxon>Pseudomonadota</taxon>
        <taxon>Betaproteobacteria</taxon>
        <taxon>Burkholderiales</taxon>
        <taxon>Burkholderiaceae</taxon>
        <taxon>Paraburkholderia</taxon>
    </lineage>
</organism>
<dbReference type="PANTHER" id="PTHR43124">
    <property type="entry name" value="PURINE EFFLUX PUMP PBUE"/>
    <property type="match status" value="1"/>
</dbReference>
<dbReference type="PANTHER" id="PTHR43124:SF10">
    <property type="entry name" value="PURINE EFFLUX PUMP PBUE"/>
    <property type="match status" value="1"/>
</dbReference>
<name>A0ABW9EIJ6_9BURK</name>
<evidence type="ECO:0000256" key="4">
    <source>
        <dbReference type="ARBA" id="ARBA00022989"/>
    </source>
</evidence>
<dbReference type="InterPro" id="IPR011701">
    <property type="entry name" value="MFS"/>
</dbReference>
<gene>
    <name evidence="9" type="ORF">PQQ73_21225</name>
</gene>
<feature type="transmembrane region" description="Helical" evidence="7">
    <location>
        <begin position="100"/>
        <end position="120"/>
    </location>
</feature>
<evidence type="ECO:0000256" key="5">
    <source>
        <dbReference type="ARBA" id="ARBA00023136"/>
    </source>
</evidence>
<dbReference type="EMBL" id="JAQQCL010000017">
    <property type="protein sequence ID" value="MFM0718857.1"/>
    <property type="molecule type" value="Genomic_DNA"/>
</dbReference>
<dbReference type="RefSeq" id="WP_408154813.1">
    <property type="nucleotide sequence ID" value="NZ_JAQQCL010000017.1"/>
</dbReference>
<proteinExistence type="predicted"/>
<feature type="transmembrane region" description="Helical" evidence="7">
    <location>
        <begin position="159"/>
        <end position="178"/>
    </location>
</feature>
<dbReference type="InterPro" id="IPR036259">
    <property type="entry name" value="MFS_trans_sf"/>
</dbReference>
<dbReference type="Pfam" id="PF07690">
    <property type="entry name" value="MFS_1"/>
    <property type="match status" value="1"/>
</dbReference>
<feature type="transmembrane region" description="Helical" evidence="7">
    <location>
        <begin position="266"/>
        <end position="284"/>
    </location>
</feature>